<dbReference type="RefSeq" id="XP_024578479.1">
    <property type="nucleotide sequence ID" value="XM_024727954.1"/>
</dbReference>
<dbReference type="OMA" id="KKACKFR"/>
<dbReference type="EMBL" id="CCYD01000610">
    <property type="protein sequence ID" value="CEG42110.1"/>
    <property type="molecule type" value="Genomic_DNA"/>
</dbReference>
<proteinExistence type="predicted"/>
<dbReference type="GeneID" id="36407468"/>
<dbReference type="STRING" id="4781.A0A0P1AMF0"/>
<keyword evidence="3" id="KW-1185">Reference proteome</keyword>
<dbReference type="OrthoDB" id="8062037at2759"/>
<accession>A0A0P1AMF0</accession>
<keyword evidence="1" id="KW-0175">Coiled coil</keyword>
<evidence type="ECO:0000313" key="3">
    <source>
        <dbReference type="Proteomes" id="UP000054928"/>
    </source>
</evidence>
<evidence type="ECO:0000256" key="1">
    <source>
        <dbReference type="SAM" id="Coils"/>
    </source>
</evidence>
<protein>
    <submittedName>
        <fullName evidence="2">Uncharacterized protein</fullName>
    </submittedName>
</protein>
<feature type="coiled-coil region" evidence="1">
    <location>
        <begin position="15"/>
        <end position="73"/>
    </location>
</feature>
<reference evidence="3" key="1">
    <citation type="submission" date="2014-09" db="EMBL/GenBank/DDBJ databases">
        <authorList>
            <person name="Sharma Rahul"/>
            <person name="Thines Marco"/>
        </authorList>
    </citation>
    <scope>NUCLEOTIDE SEQUENCE [LARGE SCALE GENOMIC DNA]</scope>
</reference>
<dbReference type="Proteomes" id="UP000054928">
    <property type="component" value="Unassembled WGS sequence"/>
</dbReference>
<evidence type="ECO:0000313" key="2">
    <source>
        <dbReference type="EMBL" id="CEG42110.1"/>
    </source>
</evidence>
<name>A0A0P1AMF0_PLAHL</name>
<organism evidence="2 3">
    <name type="scientific">Plasmopara halstedii</name>
    <name type="common">Downy mildew of sunflower</name>
    <dbReference type="NCBI Taxonomy" id="4781"/>
    <lineage>
        <taxon>Eukaryota</taxon>
        <taxon>Sar</taxon>
        <taxon>Stramenopiles</taxon>
        <taxon>Oomycota</taxon>
        <taxon>Peronosporomycetes</taxon>
        <taxon>Peronosporales</taxon>
        <taxon>Peronosporaceae</taxon>
        <taxon>Plasmopara</taxon>
    </lineage>
</organism>
<dbReference type="AlphaFoldDB" id="A0A0P1AMF0"/>
<sequence>MVDDVALSSRLNMLMERVQWQNTQQERLVNELRRLRGVSEKLLYDKEMLVQRVEELEATKNELISKVVRYQMDLSRQAEVVRKFSVNQSIIHYLETCDASAMEEEIQNPRELIMALKKACKFRHDQYEKVVKEKLHLKEMLRSVHPRLTHQQIDGNISMARNKAQSASSMAFENKSASPTFTEQIVVESKKRKIESTSISASAMLLRKQQVNDEDLKFPHQFEPVGSRAVAYSDVPLRPPASSRDVFGHSNFNSSGVFHLKPSSCPPLQNLVPHATVCRHGHDETGKLTNSFWLKEDDTRSGSRKKSIPSMQHLLNAQSRTASQQQDHIVNNDRQQYALTNWLRNN</sequence>